<accession>A0ABN2NPH0</accession>
<sequence>MSRVVYEYAVIQVVPRPERGETMNAGVLVYCRARDFLGGAVHLDRDRLRALDPGADADAIEAALAVAADICAVPAAPRADRRTEGALAASGPGAGEDLGRRFRRLTAARSTVIRPGPVHSGLTADPAAEPARLLTALVLPVGRGAPDGV</sequence>
<name>A0ABN2NPH0_9PSEU</name>
<keyword evidence="2" id="KW-1185">Reference proteome</keyword>
<dbReference type="RefSeq" id="WP_344428000.1">
    <property type="nucleotide sequence ID" value="NZ_BAAAQK010000032.1"/>
</dbReference>
<organism evidence="1 2">
    <name type="scientific">Pseudonocardia ailaonensis</name>
    <dbReference type="NCBI Taxonomy" id="367279"/>
    <lineage>
        <taxon>Bacteria</taxon>
        <taxon>Bacillati</taxon>
        <taxon>Actinomycetota</taxon>
        <taxon>Actinomycetes</taxon>
        <taxon>Pseudonocardiales</taxon>
        <taxon>Pseudonocardiaceae</taxon>
        <taxon>Pseudonocardia</taxon>
    </lineage>
</organism>
<evidence type="ECO:0000313" key="1">
    <source>
        <dbReference type="EMBL" id="GAA1880348.1"/>
    </source>
</evidence>
<comment type="caution">
    <text evidence="1">The sequence shown here is derived from an EMBL/GenBank/DDBJ whole genome shotgun (WGS) entry which is preliminary data.</text>
</comment>
<protein>
    <submittedName>
        <fullName evidence="1">DUF3037 domain-containing protein</fullName>
    </submittedName>
</protein>
<dbReference type="EMBL" id="BAAAQK010000032">
    <property type="protein sequence ID" value="GAA1880348.1"/>
    <property type="molecule type" value="Genomic_DNA"/>
</dbReference>
<gene>
    <name evidence="1" type="ORF">GCM10009836_72060</name>
</gene>
<dbReference type="Pfam" id="PF11236">
    <property type="entry name" value="DUF3037"/>
    <property type="match status" value="1"/>
</dbReference>
<dbReference type="InterPro" id="IPR021398">
    <property type="entry name" value="DUF3037"/>
</dbReference>
<dbReference type="Proteomes" id="UP001500449">
    <property type="component" value="Unassembled WGS sequence"/>
</dbReference>
<proteinExistence type="predicted"/>
<evidence type="ECO:0000313" key="2">
    <source>
        <dbReference type="Proteomes" id="UP001500449"/>
    </source>
</evidence>
<reference evidence="1 2" key="1">
    <citation type="journal article" date="2019" name="Int. J. Syst. Evol. Microbiol.">
        <title>The Global Catalogue of Microorganisms (GCM) 10K type strain sequencing project: providing services to taxonomists for standard genome sequencing and annotation.</title>
        <authorList>
            <consortium name="The Broad Institute Genomics Platform"/>
            <consortium name="The Broad Institute Genome Sequencing Center for Infectious Disease"/>
            <person name="Wu L."/>
            <person name="Ma J."/>
        </authorList>
    </citation>
    <scope>NUCLEOTIDE SEQUENCE [LARGE SCALE GENOMIC DNA]</scope>
    <source>
        <strain evidence="1 2">JCM 16009</strain>
    </source>
</reference>